<dbReference type="Pfam" id="PF01081">
    <property type="entry name" value="Aldolase"/>
    <property type="match status" value="1"/>
</dbReference>
<accession>A0A9E8RWY6</accession>
<dbReference type="EMBL" id="CP106878">
    <property type="protein sequence ID" value="WAA08942.1"/>
    <property type="molecule type" value="Genomic_DNA"/>
</dbReference>
<dbReference type="NCBIfam" id="TIGR01182">
    <property type="entry name" value="eda"/>
    <property type="match status" value="1"/>
</dbReference>
<keyword evidence="5" id="KW-0119">Carbohydrate metabolism</keyword>
<dbReference type="KEGG" id="faf:OE104_10040"/>
<comment type="subunit">
    <text evidence="3">Homotrimer.</text>
</comment>
<dbReference type="Proteomes" id="UP001164718">
    <property type="component" value="Chromosome"/>
</dbReference>
<comment type="pathway">
    <text evidence="1">Carbohydrate acid metabolism.</text>
</comment>
<dbReference type="AlphaFoldDB" id="A0A9E8RWY6"/>
<protein>
    <submittedName>
        <fullName evidence="6">Bifunctional 4-hydroxy-2-oxoglutarate aldolase/2-dehydro-3-deoxy-phosphogluconate aldolase</fullName>
    </submittedName>
</protein>
<evidence type="ECO:0000256" key="3">
    <source>
        <dbReference type="ARBA" id="ARBA00011233"/>
    </source>
</evidence>
<keyword evidence="7" id="KW-1185">Reference proteome</keyword>
<evidence type="ECO:0000313" key="7">
    <source>
        <dbReference type="Proteomes" id="UP001164718"/>
    </source>
</evidence>
<name>A0A9E8RWY6_9BACI</name>
<dbReference type="Gene3D" id="3.20.20.70">
    <property type="entry name" value="Aldolase class I"/>
    <property type="match status" value="1"/>
</dbReference>
<comment type="similarity">
    <text evidence="2">Belongs to the KHG/KDPG aldolase family.</text>
</comment>
<dbReference type="InterPro" id="IPR000887">
    <property type="entry name" value="Aldlse_KDPG_KHG"/>
</dbReference>
<dbReference type="RefSeq" id="WP_275416726.1">
    <property type="nucleotide sequence ID" value="NZ_CP106878.1"/>
</dbReference>
<dbReference type="InterPro" id="IPR013785">
    <property type="entry name" value="Aldolase_TIM"/>
</dbReference>
<dbReference type="GO" id="GO:0016829">
    <property type="term" value="F:lyase activity"/>
    <property type="evidence" value="ECO:0007669"/>
    <property type="project" value="UniProtKB-KW"/>
</dbReference>
<evidence type="ECO:0000256" key="4">
    <source>
        <dbReference type="ARBA" id="ARBA00023239"/>
    </source>
</evidence>
<dbReference type="PANTHER" id="PTHR30246:SF1">
    <property type="entry name" value="2-DEHYDRO-3-DEOXY-6-PHOSPHOGALACTONATE ALDOLASE-RELATED"/>
    <property type="match status" value="1"/>
</dbReference>
<reference evidence="6" key="1">
    <citation type="submission" date="2022-09" db="EMBL/GenBank/DDBJ databases">
        <title>Complete Genomes of Fervidibacillus albus and Fervidibacillus halotolerans isolated from tidal flat sediments.</title>
        <authorList>
            <person name="Kwon K.K."/>
            <person name="Yang S.-H."/>
            <person name="Park M.J."/>
            <person name="Oh H.-M."/>
        </authorList>
    </citation>
    <scope>NUCLEOTIDE SEQUENCE</scope>
    <source>
        <strain evidence="6">MEBiC13591</strain>
    </source>
</reference>
<evidence type="ECO:0000256" key="2">
    <source>
        <dbReference type="ARBA" id="ARBA00006906"/>
    </source>
</evidence>
<dbReference type="CDD" id="cd00452">
    <property type="entry name" value="KDPG_aldolase"/>
    <property type="match status" value="1"/>
</dbReference>
<keyword evidence="4" id="KW-0456">Lyase</keyword>
<evidence type="ECO:0000313" key="6">
    <source>
        <dbReference type="EMBL" id="WAA08942.1"/>
    </source>
</evidence>
<proteinExistence type="inferred from homology"/>
<organism evidence="6 7">
    <name type="scientific">Fervidibacillus albus</name>
    <dbReference type="NCBI Taxonomy" id="2980026"/>
    <lineage>
        <taxon>Bacteria</taxon>
        <taxon>Bacillati</taxon>
        <taxon>Bacillota</taxon>
        <taxon>Bacilli</taxon>
        <taxon>Bacillales</taxon>
        <taxon>Bacillaceae</taxon>
        <taxon>Fervidibacillus</taxon>
    </lineage>
</organism>
<sequence>MGFDLLPLLQEKKIIAIIRGVEEKDIEPIAHALIDGGIKFLEITMDTKGALEAVCRLKETYGDRIKIGVGTVLNVDMAKEAVQAGAEFIVSPYLNENVIKYCVKQNTPVWPGTMTPTEIYRAYELGAKAVKIFPSGTLGARYIKEIKSPLNHVQMIVTGGINLENVSSYLKNGAIAVGVGGNLVDKHLVKQRDFSALQKRAEMFVERVKEVTQDE</sequence>
<gene>
    <name evidence="6" type="ORF">OE104_10040</name>
</gene>
<dbReference type="PANTHER" id="PTHR30246">
    <property type="entry name" value="2-KETO-3-DEOXY-6-PHOSPHOGLUCONATE ALDOLASE"/>
    <property type="match status" value="1"/>
</dbReference>
<evidence type="ECO:0000256" key="5">
    <source>
        <dbReference type="ARBA" id="ARBA00023277"/>
    </source>
</evidence>
<evidence type="ECO:0000256" key="1">
    <source>
        <dbReference type="ARBA" id="ARBA00004761"/>
    </source>
</evidence>
<dbReference type="SUPFAM" id="SSF51569">
    <property type="entry name" value="Aldolase"/>
    <property type="match status" value="1"/>
</dbReference>